<reference evidence="6" key="1">
    <citation type="submission" date="2021-03" db="EMBL/GenBank/DDBJ databases">
        <title>Ottowia sp. 27C isolated from the cloaca of a Giant Asian pond turtle (Heosemys grandis).</title>
        <authorList>
            <person name="Spergser J."/>
            <person name="Busse H.-J."/>
        </authorList>
    </citation>
    <scope>NUCLEOTIDE SEQUENCE</scope>
    <source>
        <strain evidence="6">27C</strain>
    </source>
</reference>
<dbReference type="GO" id="GO:0016788">
    <property type="term" value="F:hydrolase activity, acting on ester bonds"/>
    <property type="evidence" value="ECO:0007669"/>
    <property type="project" value="InterPro"/>
</dbReference>
<dbReference type="EMBL" id="CP071796">
    <property type="protein sequence ID" value="QTD45026.1"/>
    <property type="molecule type" value="Genomic_DNA"/>
</dbReference>
<evidence type="ECO:0000256" key="3">
    <source>
        <dbReference type="ARBA" id="ARBA00022801"/>
    </source>
</evidence>
<evidence type="ECO:0000256" key="2">
    <source>
        <dbReference type="ARBA" id="ARBA00022723"/>
    </source>
</evidence>
<keyword evidence="4" id="KW-0862">Zinc</keyword>
<dbReference type="RefSeq" id="WP_208008778.1">
    <property type="nucleotide sequence ID" value="NZ_CP071796.1"/>
</dbReference>
<dbReference type="PANTHER" id="PTHR15162:SF7">
    <property type="entry name" value="SUCCINYLGLUTAMATE DESUCCINYLASE"/>
    <property type="match status" value="1"/>
</dbReference>
<dbReference type="KEGG" id="otd:J1M35_18640"/>
<evidence type="ECO:0000313" key="6">
    <source>
        <dbReference type="EMBL" id="QTD45026.1"/>
    </source>
</evidence>
<protein>
    <submittedName>
        <fullName evidence="6">Succinylglutamate desuccinylase/aspartoacylase family protein</fullName>
    </submittedName>
</protein>
<evidence type="ECO:0000256" key="4">
    <source>
        <dbReference type="ARBA" id="ARBA00022833"/>
    </source>
</evidence>
<evidence type="ECO:0000313" key="7">
    <source>
        <dbReference type="Proteomes" id="UP000663903"/>
    </source>
</evidence>
<dbReference type="InterPro" id="IPR050178">
    <property type="entry name" value="AspA/AstE_fam"/>
</dbReference>
<comment type="cofactor">
    <cofactor evidence="1">
        <name>Zn(2+)</name>
        <dbReference type="ChEBI" id="CHEBI:29105"/>
    </cofactor>
</comment>
<keyword evidence="2" id="KW-0479">Metal-binding</keyword>
<dbReference type="Pfam" id="PF24827">
    <property type="entry name" value="AstE_AspA_cat"/>
    <property type="match status" value="1"/>
</dbReference>
<dbReference type="InterPro" id="IPR055438">
    <property type="entry name" value="AstE_AspA_cat"/>
</dbReference>
<name>A0A975CH78_9BURK</name>
<sequence>MTTTETLPPLLQRAVAQPDVLHWHTWAALAPGPSLVVLGAVHGNEVCGAHAIVRAIDDLTHGRLRLQRGRLTLVPVANPLAFKQKTREGERNLNRHFLPQPAPRDYEDRVTHQLAPLLAQHDALLDLHSFHTPGAPFAMVGPRDNAGAREPFARAAEEMALARALGAPQVVEGWLEVYDRAALARSEQPGDDGIGTNEYMRSQGGYAVTIECGQHEDPEAAAVATRAIHGALAHLGLADVTAPPRFTGPAARLKDVVLRQSPDDRLLRDWHSFDAVQAGDVIGIRADGTPVAAPHAGCVLFPHPEADVGQEWFYLAGFDFPSQGSNHRL</sequence>
<gene>
    <name evidence="6" type="ORF">J1M35_18640</name>
</gene>
<accession>A0A975CH78</accession>
<proteinExistence type="predicted"/>
<feature type="domain" description="Succinylglutamate desuccinylase/Aspartoacylase catalytic" evidence="5">
    <location>
        <begin position="31"/>
        <end position="213"/>
    </location>
</feature>
<dbReference type="SUPFAM" id="SSF53187">
    <property type="entry name" value="Zn-dependent exopeptidases"/>
    <property type="match status" value="1"/>
</dbReference>
<dbReference type="Gene3D" id="3.40.630.10">
    <property type="entry name" value="Zn peptidases"/>
    <property type="match status" value="1"/>
</dbReference>
<dbReference type="PANTHER" id="PTHR15162">
    <property type="entry name" value="ASPARTOACYLASE"/>
    <property type="match status" value="1"/>
</dbReference>
<dbReference type="GO" id="GO:0046872">
    <property type="term" value="F:metal ion binding"/>
    <property type="evidence" value="ECO:0007669"/>
    <property type="project" value="UniProtKB-KW"/>
</dbReference>
<evidence type="ECO:0000259" key="5">
    <source>
        <dbReference type="Pfam" id="PF24827"/>
    </source>
</evidence>
<organism evidence="6 7">
    <name type="scientific">Ottowia testudinis</name>
    <dbReference type="NCBI Taxonomy" id="2816950"/>
    <lineage>
        <taxon>Bacteria</taxon>
        <taxon>Pseudomonadati</taxon>
        <taxon>Pseudomonadota</taxon>
        <taxon>Betaproteobacteria</taxon>
        <taxon>Burkholderiales</taxon>
        <taxon>Comamonadaceae</taxon>
        <taxon>Ottowia</taxon>
    </lineage>
</organism>
<dbReference type="AlphaFoldDB" id="A0A975CH78"/>
<dbReference type="GO" id="GO:0005829">
    <property type="term" value="C:cytosol"/>
    <property type="evidence" value="ECO:0007669"/>
    <property type="project" value="TreeGrafter"/>
</dbReference>
<keyword evidence="7" id="KW-1185">Reference proteome</keyword>
<evidence type="ECO:0000256" key="1">
    <source>
        <dbReference type="ARBA" id="ARBA00001947"/>
    </source>
</evidence>
<keyword evidence="3" id="KW-0378">Hydrolase</keyword>
<dbReference type="Proteomes" id="UP000663903">
    <property type="component" value="Chromosome"/>
</dbReference>